<keyword evidence="6" id="KW-0175">Coiled coil</keyword>
<keyword evidence="4" id="KW-0967">Endosome</keyword>
<feature type="compositionally biased region" description="Low complexity" evidence="7">
    <location>
        <begin position="1051"/>
        <end position="1071"/>
    </location>
</feature>
<dbReference type="PROSITE" id="PS51180">
    <property type="entry name" value="BRO1"/>
    <property type="match status" value="1"/>
</dbReference>
<reference evidence="9" key="1">
    <citation type="journal article" date="2020" name="Fungal Divers.">
        <title>Resolving the Mortierellaceae phylogeny through synthesis of multi-gene phylogenetics and phylogenomics.</title>
        <authorList>
            <person name="Vandepol N."/>
            <person name="Liber J."/>
            <person name="Desiro A."/>
            <person name="Na H."/>
            <person name="Kennedy M."/>
            <person name="Barry K."/>
            <person name="Grigoriev I.V."/>
            <person name="Miller A.N."/>
            <person name="O'Donnell K."/>
            <person name="Stajich J.E."/>
            <person name="Bonito G."/>
        </authorList>
    </citation>
    <scope>NUCLEOTIDE SEQUENCE</scope>
    <source>
        <strain evidence="9">BC1065</strain>
    </source>
</reference>
<keyword evidence="3" id="KW-0963">Cytoplasm</keyword>
<comment type="caution">
    <text evidence="9">The sequence shown here is derived from an EMBL/GenBank/DDBJ whole genome shotgun (WGS) entry which is preliminary data.</text>
</comment>
<evidence type="ECO:0000313" key="9">
    <source>
        <dbReference type="EMBL" id="KAG0267667.1"/>
    </source>
</evidence>
<proteinExistence type="predicted"/>
<dbReference type="InterPro" id="IPR004328">
    <property type="entry name" value="BRO1_dom"/>
</dbReference>
<name>A0A9P6QJN7_9FUNG</name>
<evidence type="ECO:0000313" key="10">
    <source>
        <dbReference type="Proteomes" id="UP000807716"/>
    </source>
</evidence>
<dbReference type="SMART" id="SM01041">
    <property type="entry name" value="BRO1"/>
    <property type="match status" value="1"/>
</dbReference>
<feature type="region of interest" description="Disordered" evidence="7">
    <location>
        <begin position="867"/>
        <end position="891"/>
    </location>
</feature>
<sequence>MAAQSPMIACPLKRTDEVDWITPLKRYIAVSYQDDPSKYAEETSTIHRLRQDMRGAGMDTTGRDVLYRYFGQLEMLDLRFPVDEAHIKISFQWYDAFTQKPTAQYSLAFEKASTIFNIASVLTAIAVAHNRVNEPEGVKKAFHFFQAAAGVYTYINENFLHAPSIDLSRDTVKMLVSLMLAQAQEVFYEKTVAEKKKPLLISKLAGQVAWGYQNTLEAMADGVTKGVFERNWQSLCQIKAKLFTAIAHYNRSLAAEAESKWGEMVGRAQVAEIHAKEAEKLAKTLVSGFVAGSHPVVTFSKENATTLHDITKSHLSIISEKKTHAVRDNDLIYHEAVPTEGTLPALEKLNATKPQPITDLYPPAEMQKIIGADIFQRLVPLSVHESSSLYSEEKAKVVRGEVEKCDTANQELASALEFMDLPGGLQKFKEGSGGGDQTSLDALAVPPTPVKECADLIQAEEGGGESIANLIDRIDKAKARSKDALENASLALDEERSQCEAMRVKYGDLWTQPPSGPHTQHFRTDIKSLTESIDKAAMSDHELHRSFDTIANHVLILRQGRDSPTLESLFAKIVVDASKSRKGSSQSGASLLDVEDVDGGKQAIPKMVAKVEDVLARLNKIKKERMDTLEDLKAKTRQDDISNLLILNKKIANIEPQLFASELEKYRPYQTRITATINHQQTLMQELAGHFKELMNGQEARNVHEVWEAAEKRRQALGDQMIKTRATYSSVKDGYRQGIRYYDELDVRVQDLLNAVNQFCSSRKDERQMLEGQVLAQRTEQESKALKDQLNRLGAGSSTSASSSNNTTLPIDAMANLNLGSAPQFQSSAPVLSSALSFSTVPSSWSSPAVAPQQPAHAPMFAPQAPAASAPVTPAVPMSPAAPLAPPAPTVAPSGGSFMIPNSGVFALPSSVPSPASAPAPASNQTLGYGATSQTQPQQPYYQQQQPQAQVQAQPQAQAPNYQQPQQQQFQTNTQYQPQPQYQPQYQSSPAVPQQQPLYQSPVAPPQNGYQSAVSGTQYQQYQQPQQQVQPMTPTHTHQATYQAFPSYTSPAPVQQGLPQQQPMQAQPYQATYQSPTTQAYQSQYQPVAQQQQQQQQQPYGQAQTGYQQQPVYQQQGYQQQQQPQQQPVQGYQQPQYGVQQVGQPYGQQPPQQQQPLQQQQQQYQQPQPYMQQQQQQPYRQNSLMD</sequence>
<feature type="compositionally biased region" description="Low complexity" evidence="7">
    <location>
        <begin position="1017"/>
        <end position="1039"/>
    </location>
</feature>
<dbReference type="GO" id="GO:0043328">
    <property type="term" value="P:protein transport to vacuole involved in ubiquitin-dependent protein catabolic process via the multivesicular body sorting pathway"/>
    <property type="evidence" value="ECO:0007669"/>
    <property type="project" value="TreeGrafter"/>
</dbReference>
<evidence type="ECO:0000256" key="6">
    <source>
        <dbReference type="SAM" id="Coils"/>
    </source>
</evidence>
<feature type="region of interest" description="Disordered" evidence="7">
    <location>
        <begin position="911"/>
        <end position="1075"/>
    </location>
</feature>
<evidence type="ECO:0000256" key="3">
    <source>
        <dbReference type="ARBA" id="ARBA00022490"/>
    </source>
</evidence>
<evidence type="ECO:0000256" key="2">
    <source>
        <dbReference type="ARBA" id="ARBA00004496"/>
    </source>
</evidence>
<organism evidence="9 10">
    <name type="scientific">Actinomortierella ambigua</name>
    <dbReference type="NCBI Taxonomy" id="1343610"/>
    <lineage>
        <taxon>Eukaryota</taxon>
        <taxon>Fungi</taxon>
        <taxon>Fungi incertae sedis</taxon>
        <taxon>Mucoromycota</taxon>
        <taxon>Mortierellomycotina</taxon>
        <taxon>Mortierellomycetes</taxon>
        <taxon>Mortierellales</taxon>
        <taxon>Mortierellaceae</taxon>
        <taxon>Actinomortierella</taxon>
    </lineage>
</organism>
<feature type="compositionally biased region" description="Polar residues" evidence="7">
    <location>
        <begin position="1040"/>
        <end position="1050"/>
    </location>
</feature>
<gene>
    <name evidence="9" type="primary">BRO1</name>
    <name evidence="9" type="ORF">DFQ27_008447</name>
</gene>
<dbReference type="PANTHER" id="PTHR23030">
    <property type="entry name" value="PCD6 INTERACTING PROTEIN-RELATED"/>
    <property type="match status" value="1"/>
</dbReference>
<feature type="compositionally biased region" description="Low complexity" evidence="7">
    <location>
        <begin position="867"/>
        <end position="882"/>
    </location>
</feature>
<dbReference type="InterPro" id="IPR038499">
    <property type="entry name" value="BRO1_sf"/>
</dbReference>
<dbReference type="Proteomes" id="UP000807716">
    <property type="component" value="Unassembled WGS sequence"/>
</dbReference>
<dbReference type="InterPro" id="IPR025304">
    <property type="entry name" value="ALIX_V_dom"/>
</dbReference>
<accession>A0A9P6QJN7</accession>
<dbReference type="Pfam" id="PF03097">
    <property type="entry name" value="BRO1"/>
    <property type="match status" value="1"/>
</dbReference>
<dbReference type="AlphaFoldDB" id="A0A9P6QJN7"/>
<dbReference type="GO" id="GO:0005768">
    <property type="term" value="C:endosome"/>
    <property type="evidence" value="ECO:0007669"/>
    <property type="project" value="UniProtKB-SubCell"/>
</dbReference>
<dbReference type="Gene3D" id="1.20.140.50">
    <property type="entry name" value="alix/aip1 like domains"/>
    <property type="match status" value="1"/>
</dbReference>
<feature type="compositionally biased region" description="Low complexity" evidence="7">
    <location>
        <begin position="911"/>
        <end position="923"/>
    </location>
</feature>
<keyword evidence="10" id="KW-1185">Reference proteome</keyword>
<feature type="domain" description="BRO1" evidence="8">
    <location>
        <begin position="6"/>
        <end position="412"/>
    </location>
</feature>
<evidence type="ECO:0000256" key="1">
    <source>
        <dbReference type="ARBA" id="ARBA00004177"/>
    </source>
</evidence>
<evidence type="ECO:0000256" key="5">
    <source>
        <dbReference type="ARBA" id="ARBA00041284"/>
    </source>
</evidence>
<dbReference type="Gene3D" id="1.20.120.560">
    <property type="entry name" value="alix/aip1 in complex with the ypdl late domain"/>
    <property type="match status" value="1"/>
</dbReference>
<dbReference type="OrthoDB" id="2141925at2759"/>
<dbReference type="Gene3D" id="1.25.40.280">
    <property type="entry name" value="alix/aip1 like domains"/>
    <property type="match status" value="1"/>
</dbReference>
<dbReference type="Pfam" id="PF13949">
    <property type="entry name" value="ALIX_LYPXL_bnd"/>
    <property type="match status" value="1"/>
</dbReference>
<evidence type="ECO:0000256" key="7">
    <source>
        <dbReference type="SAM" id="MobiDB-lite"/>
    </source>
</evidence>
<dbReference type="EMBL" id="JAAAJB010000071">
    <property type="protein sequence ID" value="KAG0267667.1"/>
    <property type="molecule type" value="Genomic_DNA"/>
</dbReference>
<feature type="coiled-coil region" evidence="6">
    <location>
        <begin position="467"/>
        <end position="505"/>
    </location>
</feature>
<dbReference type="PANTHER" id="PTHR23030:SF30">
    <property type="entry name" value="TYROSINE-PROTEIN PHOSPHATASE NON-RECEPTOR TYPE 23"/>
    <property type="match status" value="1"/>
</dbReference>
<feature type="region of interest" description="Disordered" evidence="7">
    <location>
        <begin position="1092"/>
        <end position="1186"/>
    </location>
</feature>
<feature type="compositionally biased region" description="Low complexity" evidence="7">
    <location>
        <begin position="931"/>
        <end position="997"/>
    </location>
</feature>
<protein>
    <recommendedName>
        <fullName evidence="5">BRO domain-containing protein 1</fullName>
    </recommendedName>
</protein>
<evidence type="ECO:0000259" key="8">
    <source>
        <dbReference type="PROSITE" id="PS51180"/>
    </source>
</evidence>
<evidence type="ECO:0000256" key="4">
    <source>
        <dbReference type="ARBA" id="ARBA00022753"/>
    </source>
</evidence>
<dbReference type="CDD" id="cd09242">
    <property type="entry name" value="BRO1_ScBro1_like"/>
    <property type="match status" value="1"/>
</dbReference>
<comment type="subcellular location">
    <subcellularLocation>
        <location evidence="2">Cytoplasm</location>
    </subcellularLocation>
    <subcellularLocation>
        <location evidence="1">Endosome</location>
    </subcellularLocation>
</comment>